<dbReference type="EMBL" id="JABSTV010001253">
    <property type="protein sequence ID" value="KAH7944225.1"/>
    <property type="molecule type" value="Genomic_DNA"/>
</dbReference>
<sequence>MGDPPDAILSASTEARPSWKVPCTAAKDRTCQIVDHLPKLNKLLCSIEFRLRELSEGHGQLAVVLSHTLGFTCFAEEGRRQAFGLLAWLLMSHPCVTSLYANEDFLREFRRGFLRGVLNDGNSALKSLKLDNRSGHHSETVGKIIASTAQLERLEVRSQGLDREIATAIVEALRTNMLTVLNLTVGSYTNDDAVDALLEALKANSTLRELSVNDNLFSVRRCAGALETVSRHPALMEELAEVLSLSDAELASLVRTRLREIQNVHDFMRLAGVVKDTVTCQPREDGRKQLHDLNEYCWGHVRRYLLFDDVRDSFETAHYVALQ</sequence>
<dbReference type="Proteomes" id="UP000821837">
    <property type="component" value="Unassembled WGS sequence"/>
</dbReference>
<dbReference type="VEuPathDB" id="VectorBase:RSAN_031792"/>
<name>A0A9D4PLN2_RHISA</name>
<reference evidence="1" key="1">
    <citation type="journal article" date="2020" name="Cell">
        <title>Large-Scale Comparative Analyses of Tick Genomes Elucidate Their Genetic Diversity and Vector Capacities.</title>
        <authorList>
            <consortium name="Tick Genome and Microbiome Consortium (TIGMIC)"/>
            <person name="Jia N."/>
            <person name="Wang J."/>
            <person name="Shi W."/>
            <person name="Du L."/>
            <person name="Sun Y."/>
            <person name="Zhan W."/>
            <person name="Jiang J.F."/>
            <person name="Wang Q."/>
            <person name="Zhang B."/>
            <person name="Ji P."/>
            <person name="Bell-Sakyi L."/>
            <person name="Cui X.M."/>
            <person name="Yuan T.T."/>
            <person name="Jiang B.G."/>
            <person name="Yang W.F."/>
            <person name="Lam T.T."/>
            <person name="Chang Q.C."/>
            <person name="Ding S.J."/>
            <person name="Wang X.J."/>
            <person name="Zhu J.G."/>
            <person name="Ruan X.D."/>
            <person name="Zhao L."/>
            <person name="Wei J.T."/>
            <person name="Ye R.Z."/>
            <person name="Que T.C."/>
            <person name="Du C.H."/>
            <person name="Zhou Y.H."/>
            <person name="Cheng J.X."/>
            <person name="Dai P.F."/>
            <person name="Guo W.B."/>
            <person name="Han X.H."/>
            <person name="Huang E.J."/>
            <person name="Li L.F."/>
            <person name="Wei W."/>
            <person name="Gao Y.C."/>
            <person name="Liu J.Z."/>
            <person name="Shao H.Z."/>
            <person name="Wang X."/>
            <person name="Wang C.C."/>
            <person name="Yang T.C."/>
            <person name="Huo Q.B."/>
            <person name="Li W."/>
            <person name="Chen H.Y."/>
            <person name="Chen S.E."/>
            <person name="Zhou L.G."/>
            <person name="Ni X.B."/>
            <person name="Tian J.H."/>
            <person name="Sheng Y."/>
            <person name="Liu T."/>
            <person name="Pan Y.S."/>
            <person name="Xia L.Y."/>
            <person name="Li J."/>
            <person name="Zhao F."/>
            <person name="Cao W.C."/>
        </authorList>
    </citation>
    <scope>NUCLEOTIDE SEQUENCE</scope>
    <source>
        <strain evidence="1">Rsan-2018</strain>
    </source>
</reference>
<reference evidence="1" key="2">
    <citation type="submission" date="2021-09" db="EMBL/GenBank/DDBJ databases">
        <authorList>
            <person name="Jia N."/>
            <person name="Wang J."/>
            <person name="Shi W."/>
            <person name="Du L."/>
            <person name="Sun Y."/>
            <person name="Zhan W."/>
            <person name="Jiang J."/>
            <person name="Wang Q."/>
            <person name="Zhang B."/>
            <person name="Ji P."/>
            <person name="Sakyi L.B."/>
            <person name="Cui X."/>
            <person name="Yuan T."/>
            <person name="Jiang B."/>
            <person name="Yang W."/>
            <person name="Lam T.T.-Y."/>
            <person name="Chang Q."/>
            <person name="Ding S."/>
            <person name="Wang X."/>
            <person name="Zhu J."/>
            <person name="Ruan X."/>
            <person name="Zhao L."/>
            <person name="Wei J."/>
            <person name="Que T."/>
            <person name="Du C."/>
            <person name="Cheng J."/>
            <person name="Dai P."/>
            <person name="Han X."/>
            <person name="Huang E."/>
            <person name="Gao Y."/>
            <person name="Liu J."/>
            <person name="Shao H."/>
            <person name="Ye R."/>
            <person name="Li L."/>
            <person name="Wei W."/>
            <person name="Wang X."/>
            <person name="Wang C."/>
            <person name="Huo Q."/>
            <person name="Li W."/>
            <person name="Guo W."/>
            <person name="Chen H."/>
            <person name="Chen S."/>
            <person name="Zhou L."/>
            <person name="Zhou L."/>
            <person name="Ni X."/>
            <person name="Tian J."/>
            <person name="Zhou Y."/>
            <person name="Sheng Y."/>
            <person name="Liu T."/>
            <person name="Pan Y."/>
            <person name="Xia L."/>
            <person name="Li J."/>
            <person name="Zhao F."/>
            <person name="Cao W."/>
        </authorList>
    </citation>
    <scope>NUCLEOTIDE SEQUENCE</scope>
    <source>
        <strain evidence="1">Rsan-2018</strain>
        <tissue evidence="1">Larvae</tissue>
    </source>
</reference>
<gene>
    <name evidence="1" type="ORF">HPB52_017458</name>
</gene>
<proteinExistence type="predicted"/>
<dbReference type="AlphaFoldDB" id="A0A9D4PLN2"/>
<dbReference type="Gene3D" id="3.80.10.10">
    <property type="entry name" value="Ribonuclease Inhibitor"/>
    <property type="match status" value="1"/>
</dbReference>
<dbReference type="InterPro" id="IPR032675">
    <property type="entry name" value="LRR_dom_sf"/>
</dbReference>
<protein>
    <submittedName>
        <fullName evidence="1">Uncharacterized protein</fullName>
    </submittedName>
</protein>
<evidence type="ECO:0000313" key="2">
    <source>
        <dbReference type="Proteomes" id="UP000821837"/>
    </source>
</evidence>
<comment type="caution">
    <text evidence="1">The sequence shown here is derived from an EMBL/GenBank/DDBJ whole genome shotgun (WGS) entry which is preliminary data.</text>
</comment>
<accession>A0A9D4PLN2</accession>
<organism evidence="1 2">
    <name type="scientific">Rhipicephalus sanguineus</name>
    <name type="common">Brown dog tick</name>
    <name type="synonym">Ixodes sanguineus</name>
    <dbReference type="NCBI Taxonomy" id="34632"/>
    <lineage>
        <taxon>Eukaryota</taxon>
        <taxon>Metazoa</taxon>
        <taxon>Ecdysozoa</taxon>
        <taxon>Arthropoda</taxon>
        <taxon>Chelicerata</taxon>
        <taxon>Arachnida</taxon>
        <taxon>Acari</taxon>
        <taxon>Parasitiformes</taxon>
        <taxon>Ixodida</taxon>
        <taxon>Ixodoidea</taxon>
        <taxon>Ixodidae</taxon>
        <taxon>Rhipicephalinae</taxon>
        <taxon>Rhipicephalus</taxon>
        <taxon>Rhipicephalus</taxon>
    </lineage>
</organism>
<keyword evidence="2" id="KW-1185">Reference proteome</keyword>
<dbReference type="SUPFAM" id="SSF52047">
    <property type="entry name" value="RNI-like"/>
    <property type="match status" value="1"/>
</dbReference>
<evidence type="ECO:0000313" key="1">
    <source>
        <dbReference type="EMBL" id="KAH7944225.1"/>
    </source>
</evidence>